<dbReference type="EMBL" id="SNRW01029608">
    <property type="protein sequence ID" value="KAA6358607.1"/>
    <property type="molecule type" value="Genomic_DNA"/>
</dbReference>
<sequence>MPFAEHFDDHPFCYLDAGASLEPAANFS</sequence>
<comment type="caution">
    <text evidence="1">The sequence shown here is derived from an EMBL/GenBank/DDBJ whole genome shotgun (WGS) entry which is preliminary data.</text>
</comment>
<organism evidence="1 2">
    <name type="scientific">Streblomastix strix</name>
    <dbReference type="NCBI Taxonomy" id="222440"/>
    <lineage>
        <taxon>Eukaryota</taxon>
        <taxon>Metamonada</taxon>
        <taxon>Preaxostyla</taxon>
        <taxon>Oxymonadida</taxon>
        <taxon>Streblomastigidae</taxon>
        <taxon>Streblomastix</taxon>
    </lineage>
</organism>
<feature type="non-terminal residue" evidence="1">
    <location>
        <position position="28"/>
    </location>
</feature>
<dbReference type="Proteomes" id="UP000324800">
    <property type="component" value="Unassembled WGS sequence"/>
</dbReference>
<protein>
    <submittedName>
        <fullName evidence="1">Uncharacterized protein</fullName>
    </submittedName>
</protein>
<accession>A0A5J4TK24</accession>
<evidence type="ECO:0000313" key="1">
    <source>
        <dbReference type="EMBL" id="KAA6358607.1"/>
    </source>
</evidence>
<name>A0A5J4TK24_9EUKA</name>
<reference evidence="1 2" key="1">
    <citation type="submission" date="2019-03" db="EMBL/GenBank/DDBJ databases">
        <title>Single cell metagenomics reveals metabolic interactions within the superorganism composed of flagellate Streblomastix strix and complex community of Bacteroidetes bacteria on its surface.</title>
        <authorList>
            <person name="Treitli S.C."/>
            <person name="Kolisko M."/>
            <person name="Husnik F."/>
            <person name="Keeling P."/>
            <person name="Hampl V."/>
        </authorList>
    </citation>
    <scope>NUCLEOTIDE SEQUENCE [LARGE SCALE GENOMIC DNA]</scope>
    <source>
        <strain evidence="1">ST1C</strain>
    </source>
</reference>
<dbReference type="AlphaFoldDB" id="A0A5J4TK24"/>
<gene>
    <name evidence="1" type="ORF">EZS28_045865</name>
</gene>
<evidence type="ECO:0000313" key="2">
    <source>
        <dbReference type="Proteomes" id="UP000324800"/>
    </source>
</evidence>
<proteinExistence type="predicted"/>